<comment type="caution">
    <text evidence="11">The sequence shown here is derived from an EMBL/GenBank/DDBJ whole genome shotgun (WGS) entry which is preliminary data.</text>
</comment>
<keyword evidence="5 7" id="KW-1133">Transmembrane helix</keyword>
<reference evidence="11 13" key="2">
    <citation type="submission" date="2020-07" db="EMBL/GenBank/DDBJ databases">
        <title>Sequencing the genomes of 1000 actinobacteria strains.</title>
        <authorList>
            <person name="Klenk H.-P."/>
        </authorList>
    </citation>
    <scope>NUCLEOTIDE SEQUENCE [LARGE SCALE GENOMIC DNA]</scope>
    <source>
        <strain evidence="11 13">DSM 10309</strain>
    </source>
</reference>
<dbReference type="PANTHER" id="PTHR30151:SF41">
    <property type="entry name" value="ABC TRANSPORTER PERMEASE PROTEIN"/>
    <property type="match status" value="1"/>
</dbReference>
<dbReference type="SUPFAM" id="SSF161098">
    <property type="entry name" value="MetI-like"/>
    <property type="match status" value="1"/>
</dbReference>
<keyword evidence="3" id="KW-1003">Cell membrane</keyword>
<feature type="region of interest" description="Disordered" evidence="8">
    <location>
        <begin position="1"/>
        <end position="31"/>
    </location>
</feature>
<dbReference type="CDD" id="cd06261">
    <property type="entry name" value="TM_PBP2"/>
    <property type="match status" value="1"/>
</dbReference>
<feature type="transmembrane region" description="Helical" evidence="7">
    <location>
        <begin position="161"/>
        <end position="180"/>
    </location>
</feature>
<dbReference type="PANTHER" id="PTHR30151">
    <property type="entry name" value="ALKANE SULFONATE ABC TRANSPORTER-RELATED, MEMBRANE SUBUNIT"/>
    <property type="match status" value="1"/>
</dbReference>
<keyword evidence="6 7" id="KW-0472">Membrane</keyword>
<comment type="subcellular location">
    <subcellularLocation>
        <location evidence="1 7">Cell membrane</location>
        <topology evidence="1 7">Multi-pass membrane protein</topology>
    </subcellularLocation>
</comment>
<feature type="domain" description="ABC transmembrane type-1" evidence="9">
    <location>
        <begin position="95"/>
        <end position="281"/>
    </location>
</feature>
<dbReference type="Gene3D" id="1.10.3720.10">
    <property type="entry name" value="MetI-like"/>
    <property type="match status" value="1"/>
</dbReference>
<dbReference type="PROSITE" id="PS50928">
    <property type="entry name" value="ABC_TM1"/>
    <property type="match status" value="1"/>
</dbReference>
<protein>
    <submittedName>
        <fullName evidence="11">NitT/TauT family transport system permease protein</fullName>
    </submittedName>
    <submittedName>
        <fullName evidence="10">Nitrate ABC transporter permease</fullName>
    </submittedName>
</protein>
<evidence type="ECO:0000256" key="5">
    <source>
        <dbReference type="ARBA" id="ARBA00022989"/>
    </source>
</evidence>
<evidence type="ECO:0000256" key="3">
    <source>
        <dbReference type="ARBA" id="ARBA00022475"/>
    </source>
</evidence>
<feature type="transmembrane region" description="Helical" evidence="7">
    <location>
        <begin position="40"/>
        <end position="61"/>
    </location>
</feature>
<dbReference type="Pfam" id="PF00528">
    <property type="entry name" value="BPD_transp_1"/>
    <property type="match status" value="1"/>
</dbReference>
<evidence type="ECO:0000313" key="11">
    <source>
        <dbReference type="EMBL" id="MBA8813671.1"/>
    </source>
</evidence>
<evidence type="ECO:0000256" key="6">
    <source>
        <dbReference type="ARBA" id="ARBA00023136"/>
    </source>
</evidence>
<evidence type="ECO:0000256" key="1">
    <source>
        <dbReference type="ARBA" id="ARBA00004651"/>
    </source>
</evidence>
<name>A0A7W3PJ77_9MICO</name>
<comment type="similarity">
    <text evidence="7">Belongs to the binding-protein-dependent transport system permease family.</text>
</comment>
<evidence type="ECO:0000313" key="13">
    <source>
        <dbReference type="Proteomes" id="UP000522688"/>
    </source>
</evidence>
<dbReference type="Proteomes" id="UP000321154">
    <property type="component" value="Unassembled WGS sequence"/>
</dbReference>
<dbReference type="GO" id="GO:0055085">
    <property type="term" value="P:transmembrane transport"/>
    <property type="evidence" value="ECO:0007669"/>
    <property type="project" value="InterPro"/>
</dbReference>
<evidence type="ECO:0000256" key="7">
    <source>
        <dbReference type="RuleBase" id="RU363032"/>
    </source>
</evidence>
<evidence type="ECO:0000313" key="12">
    <source>
        <dbReference type="Proteomes" id="UP000321154"/>
    </source>
</evidence>
<keyword evidence="4 7" id="KW-0812">Transmembrane</keyword>
<dbReference type="InterPro" id="IPR000515">
    <property type="entry name" value="MetI-like"/>
</dbReference>
<keyword evidence="12" id="KW-1185">Reference proteome</keyword>
<evidence type="ECO:0000313" key="10">
    <source>
        <dbReference type="EMBL" id="GEK83316.1"/>
    </source>
</evidence>
<sequence>MAVDTRVSSAEPAVTTATRLSGPKPPRRATSPRAERVRNIVLPIVVFFVLIGVGYGIASYYDQVRGLPFLVPYPHLVVNALLFDADFRPDLLEALGNTTLIAVIGLAIAIVIGMAWAVLMVQATWIESALFPYAVVLQCIPILALVPLIGSLFGYEMPSRIIVTVMFALFPMVSNTLFGLQSVDKGQRELFQLQGASRLTLLTKLRFPAALPSIFIGLRNSAGLSVIGAIVADQFFQRGNGGLGVLISVMNQRLNGAEMFAAIVVASVLGVLVFVAFGWLRRAAIGKWYSAN</sequence>
<feature type="transmembrane region" description="Helical" evidence="7">
    <location>
        <begin position="207"/>
        <end position="232"/>
    </location>
</feature>
<dbReference type="EMBL" id="JACGWW010000002">
    <property type="protein sequence ID" value="MBA8813671.1"/>
    <property type="molecule type" value="Genomic_DNA"/>
</dbReference>
<evidence type="ECO:0000256" key="4">
    <source>
        <dbReference type="ARBA" id="ARBA00022692"/>
    </source>
</evidence>
<feature type="transmembrane region" description="Helical" evidence="7">
    <location>
        <begin position="133"/>
        <end position="155"/>
    </location>
</feature>
<dbReference type="EMBL" id="BJUV01000014">
    <property type="protein sequence ID" value="GEK83316.1"/>
    <property type="molecule type" value="Genomic_DNA"/>
</dbReference>
<dbReference type="OrthoDB" id="3173654at2"/>
<organism evidence="11 13">
    <name type="scientific">Frigoribacterium faeni</name>
    <dbReference type="NCBI Taxonomy" id="145483"/>
    <lineage>
        <taxon>Bacteria</taxon>
        <taxon>Bacillati</taxon>
        <taxon>Actinomycetota</taxon>
        <taxon>Actinomycetes</taxon>
        <taxon>Micrococcales</taxon>
        <taxon>Microbacteriaceae</taxon>
        <taxon>Frigoribacterium</taxon>
    </lineage>
</organism>
<evidence type="ECO:0000256" key="8">
    <source>
        <dbReference type="SAM" id="MobiDB-lite"/>
    </source>
</evidence>
<reference evidence="10 12" key="1">
    <citation type="submission" date="2019-07" db="EMBL/GenBank/DDBJ databases">
        <title>Whole genome shotgun sequence of Frigoribacterium faeni NBRC 103066.</title>
        <authorList>
            <person name="Hosoyama A."/>
            <person name="Uohara A."/>
            <person name="Ohji S."/>
            <person name="Ichikawa N."/>
        </authorList>
    </citation>
    <scope>NUCLEOTIDE SEQUENCE [LARGE SCALE GENOMIC DNA]</scope>
    <source>
        <strain evidence="10 12">NBRC 103066</strain>
    </source>
</reference>
<dbReference type="AlphaFoldDB" id="A0A7W3PJ77"/>
<proteinExistence type="inferred from homology"/>
<keyword evidence="2 7" id="KW-0813">Transport</keyword>
<evidence type="ECO:0000256" key="2">
    <source>
        <dbReference type="ARBA" id="ARBA00022448"/>
    </source>
</evidence>
<dbReference type="Proteomes" id="UP000522688">
    <property type="component" value="Unassembled WGS sequence"/>
</dbReference>
<feature type="transmembrane region" description="Helical" evidence="7">
    <location>
        <begin position="100"/>
        <end position="121"/>
    </location>
</feature>
<dbReference type="InterPro" id="IPR035906">
    <property type="entry name" value="MetI-like_sf"/>
</dbReference>
<dbReference type="GO" id="GO:0005886">
    <property type="term" value="C:plasma membrane"/>
    <property type="evidence" value="ECO:0007669"/>
    <property type="project" value="UniProtKB-SubCell"/>
</dbReference>
<feature type="transmembrane region" description="Helical" evidence="7">
    <location>
        <begin position="259"/>
        <end position="280"/>
    </location>
</feature>
<gene>
    <name evidence="10" type="primary">ssuC</name>
    <name evidence="11" type="ORF">FB463_001920</name>
    <name evidence="10" type="ORF">FFA01_16250</name>
</gene>
<dbReference type="RefSeq" id="WP_146854846.1">
    <property type="nucleotide sequence ID" value="NZ_BAAAHR010000008.1"/>
</dbReference>
<accession>A0A7W3PJ77</accession>
<evidence type="ECO:0000259" key="9">
    <source>
        <dbReference type="PROSITE" id="PS50928"/>
    </source>
</evidence>